<evidence type="ECO:0008006" key="4">
    <source>
        <dbReference type="Google" id="ProtNLM"/>
    </source>
</evidence>
<organism evidence="2 3">
    <name type="scientific">Lentzea pudingi</name>
    <dbReference type="NCBI Taxonomy" id="1789439"/>
    <lineage>
        <taxon>Bacteria</taxon>
        <taxon>Bacillati</taxon>
        <taxon>Actinomycetota</taxon>
        <taxon>Actinomycetes</taxon>
        <taxon>Pseudonocardiales</taxon>
        <taxon>Pseudonocardiaceae</taxon>
        <taxon>Lentzea</taxon>
    </lineage>
</organism>
<evidence type="ECO:0000313" key="2">
    <source>
        <dbReference type="EMBL" id="GGM73754.1"/>
    </source>
</evidence>
<dbReference type="RefSeq" id="WP_189153051.1">
    <property type="nucleotide sequence ID" value="NZ_BMNC01000001.1"/>
</dbReference>
<reference evidence="3" key="1">
    <citation type="journal article" date="2019" name="Int. J. Syst. Evol. Microbiol.">
        <title>The Global Catalogue of Microorganisms (GCM) 10K type strain sequencing project: providing services to taxonomists for standard genome sequencing and annotation.</title>
        <authorList>
            <consortium name="The Broad Institute Genomics Platform"/>
            <consortium name="The Broad Institute Genome Sequencing Center for Infectious Disease"/>
            <person name="Wu L."/>
            <person name="Ma J."/>
        </authorList>
    </citation>
    <scope>NUCLEOTIDE SEQUENCE [LARGE SCALE GENOMIC DNA]</scope>
    <source>
        <strain evidence="3">CGMCC 4.7319</strain>
    </source>
</reference>
<evidence type="ECO:0000256" key="1">
    <source>
        <dbReference type="SAM" id="Phobius"/>
    </source>
</evidence>
<dbReference type="EMBL" id="BMNC01000001">
    <property type="protein sequence ID" value="GGM73754.1"/>
    <property type="molecule type" value="Genomic_DNA"/>
</dbReference>
<keyword evidence="3" id="KW-1185">Reference proteome</keyword>
<feature type="transmembrane region" description="Helical" evidence="1">
    <location>
        <begin position="34"/>
        <end position="51"/>
    </location>
</feature>
<gene>
    <name evidence="2" type="ORF">GCM10011609_06950</name>
</gene>
<dbReference type="Proteomes" id="UP000597656">
    <property type="component" value="Unassembled WGS sequence"/>
</dbReference>
<name>A0ABQ2HCG0_9PSEU</name>
<comment type="caution">
    <text evidence="2">The sequence shown here is derived from an EMBL/GenBank/DDBJ whole genome shotgun (WGS) entry which is preliminary data.</text>
</comment>
<evidence type="ECO:0000313" key="3">
    <source>
        <dbReference type="Proteomes" id="UP000597656"/>
    </source>
</evidence>
<keyword evidence="1" id="KW-0812">Transmembrane</keyword>
<accession>A0ABQ2HCG0</accession>
<keyword evidence="1" id="KW-1133">Transmembrane helix</keyword>
<keyword evidence="1" id="KW-0472">Membrane</keyword>
<sequence length="59" mass="6619">MGRRWKFVLTVFGLVLLGFAAGAVVGALGIDPRWVYLVIVVLTIIAVPPLVRWRSRSRR</sequence>
<feature type="transmembrane region" description="Helical" evidence="1">
    <location>
        <begin position="7"/>
        <end position="28"/>
    </location>
</feature>
<protein>
    <recommendedName>
        <fullName evidence="4">DUF2207 domain-containing protein</fullName>
    </recommendedName>
</protein>
<proteinExistence type="predicted"/>